<feature type="compositionally biased region" description="Polar residues" evidence="1">
    <location>
        <begin position="30"/>
        <end position="48"/>
    </location>
</feature>
<sequence>MKTNRMNNETAKIPMDHMDGKNLQRKRQSWEFSPTTPMQNKSSLTNKHPLSRTIRMKGFSQDSATINGQDSPAIANAANVVDHNPMINAHFRL</sequence>
<dbReference type="EMBL" id="MUJZ01049967">
    <property type="protein sequence ID" value="OTF73819.1"/>
    <property type="molecule type" value="Genomic_DNA"/>
</dbReference>
<dbReference type="AlphaFoldDB" id="A0A1Y3AZ59"/>
<comment type="caution">
    <text evidence="2">The sequence shown here is derived from an EMBL/GenBank/DDBJ whole genome shotgun (WGS) entry which is preliminary data.</text>
</comment>
<gene>
    <name evidence="2" type="ORF">BLA29_007730</name>
</gene>
<dbReference type="Proteomes" id="UP000194236">
    <property type="component" value="Unassembled WGS sequence"/>
</dbReference>
<evidence type="ECO:0000313" key="2">
    <source>
        <dbReference type="EMBL" id="OTF73819.1"/>
    </source>
</evidence>
<evidence type="ECO:0000256" key="1">
    <source>
        <dbReference type="SAM" id="MobiDB-lite"/>
    </source>
</evidence>
<evidence type="ECO:0000313" key="3">
    <source>
        <dbReference type="Proteomes" id="UP000194236"/>
    </source>
</evidence>
<name>A0A1Y3AZ59_EURMA</name>
<feature type="compositionally biased region" description="Polar residues" evidence="1">
    <location>
        <begin position="1"/>
        <end position="10"/>
    </location>
</feature>
<protein>
    <submittedName>
        <fullName evidence="2">Uncharacterized protein</fullName>
    </submittedName>
</protein>
<feature type="region of interest" description="Disordered" evidence="1">
    <location>
        <begin position="1"/>
        <end position="50"/>
    </location>
</feature>
<proteinExistence type="predicted"/>
<organism evidence="2 3">
    <name type="scientific">Euroglyphus maynei</name>
    <name type="common">Mayne's house dust mite</name>
    <dbReference type="NCBI Taxonomy" id="6958"/>
    <lineage>
        <taxon>Eukaryota</taxon>
        <taxon>Metazoa</taxon>
        <taxon>Ecdysozoa</taxon>
        <taxon>Arthropoda</taxon>
        <taxon>Chelicerata</taxon>
        <taxon>Arachnida</taxon>
        <taxon>Acari</taxon>
        <taxon>Acariformes</taxon>
        <taxon>Sarcoptiformes</taxon>
        <taxon>Astigmata</taxon>
        <taxon>Psoroptidia</taxon>
        <taxon>Analgoidea</taxon>
        <taxon>Pyroglyphidae</taxon>
        <taxon>Pyroglyphinae</taxon>
        <taxon>Euroglyphus</taxon>
    </lineage>
</organism>
<accession>A0A1Y3AZ59</accession>
<reference evidence="2 3" key="1">
    <citation type="submission" date="2017-03" db="EMBL/GenBank/DDBJ databases">
        <title>Genome Survey of Euroglyphus maynei.</title>
        <authorList>
            <person name="Arlian L.G."/>
            <person name="Morgan M.S."/>
            <person name="Rider S.D."/>
        </authorList>
    </citation>
    <scope>NUCLEOTIDE SEQUENCE [LARGE SCALE GENOMIC DNA]</scope>
    <source>
        <strain evidence="2">Arlian Lab</strain>
        <tissue evidence="2">Whole body</tissue>
    </source>
</reference>
<keyword evidence="3" id="KW-1185">Reference proteome</keyword>